<feature type="non-terminal residue" evidence="3">
    <location>
        <position position="1"/>
    </location>
</feature>
<gene>
    <name evidence="3" type="ORF">Taro_034734</name>
</gene>
<feature type="region of interest" description="Disordered" evidence="1">
    <location>
        <begin position="66"/>
        <end position="104"/>
    </location>
</feature>
<reference evidence="3" key="1">
    <citation type="submission" date="2017-07" db="EMBL/GenBank/DDBJ databases">
        <title>Taro Niue Genome Assembly and Annotation.</title>
        <authorList>
            <person name="Atibalentja N."/>
            <person name="Keating K."/>
            <person name="Fields C.J."/>
        </authorList>
    </citation>
    <scope>NUCLEOTIDE SEQUENCE</scope>
    <source>
        <strain evidence="3">Niue_2</strain>
        <tissue evidence="3">Leaf</tissue>
    </source>
</reference>
<keyword evidence="4" id="KW-1185">Reference proteome</keyword>
<evidence type="ECO:0000313" key="4">
    <source>
        <dbReference type="Proteomes" id="UP000652761"/>
    </source>
</evidence>
<evidence type="ECO:0000313" key="3">
    <source>
        <dbReference type="EMBL" id="MQM01975.1"/>
    </source>
</evidence>
<dbReference type="InterPro" id="IPR027417">
    <property type="entry name" value="P-loop_NTPase"/>
</dbReference>
<dbReference type="Proteomes" id="UP000652761">
    <property type="component" value="Unassembled WGS sequence"/>
</dbReference>
<comment type="caution">
    <text evidence="3">The sequence shown here is derived from an EMBL/GenBank/DDBJ whole genome shotgun (WGS) entry which is preliminary data.</text>
</comment>
<protein>
    <submittedName>
        <fullName evidence="3">Uncharacterized protein</fullName>
    </submittedName>
</protein>
<evidence type="ECO:0000256" key="1">
    <source>
        <dbReference type="SAM" id="MobiDB-lite"/>
    </source>
</evidence>
<evidence type="ECO:0000256" key="2">
    <source>
        <dbReference type="SAM" id="SignalP"/>
    </source>
</evidence>
<dbReference type="AlphaFoldDB" id="A0A843WAY9"/>
<dbReference type="EMBL" id="NMUH01002766">
    <property type="protein sequence ID" value="MQM01975.1"/>
    <property type="molecule type" value="Genomic_DNA"/>
</dbReference>
<proteinExistence type="predicted"/>
<accession>A0A843WAY9</accession>
<feature type="compositionally biased region" description="Polar residues" evidence="1">
    <location>
        <begin position="84"/>
        <end position="98"/>
    </location>
</feature>
<feature type="signal peptide" evidence="2">
    <location>
        <begin position="1"/>
        <end position="20"/>
    </location>
</feature>
<feature type="chain" id="PRO_5032822955" evidence="2">
    <location>
        <begin position="21"/>
        <end position="146"/>
    </location>
</feature>
<name>A0A843WAY9_COLES</name>
<organism evidence="3 4">
    <name type="scientific">Colocasia esculenta</name>
    <name type="common">Wild taro</name>
    <name type="synonym">Arum esculentum</name>
    <dbReference type="NCBI Taxonomy" id="4460"/>
    <lineage>
        <taxon>Eukaryota</taxon>
        <taxon>Viridiplantae</taxon>
        <taxon>Streptophyta</taxon>
        <taxon>Embryophyta</taxon>
        <taxon>Tracheophyta</taxon>
        <taxon>Spermatophyta</taxon>
        <taxon>Magnoliopsida</taxon>
        <taxon>Liliopsida</taxon>
        <taxon>Araceae</taxon>
        <taxon>Aroideae</taxon>
        <taxon>Colocasieae</taxon>
        <taxon>Colocasia</taxon>
    </lineage>
</organism>
<sequence length="146" mass="14631">ASTVSSLAAALALAAASSLAAPPPRIPSSCSPSLLPFPVSLFPAAGLQGFGCAQRVVATDVGDADGARGVGGEAVNRHHRRRVSSSAGGKQKQRSLAQSPGRPFPTPFWGGAATASAMSATKFIKCVTVGDGTVGKTCMLICYTSN</sequence>
<keyword evidence="2" id="KW-0732">Signal</keyword>
<dbReference type="Gene3D" id="3.40.50.300">
    <property type="entry name" value="P-loop containing nucleotide triphosphate hydrolases"/>
    <property type="match status" value="1"/>
</dbReference>